<feature type="region of interest" description="Disordered" evidence="2">
    <location>
        <begin position="313"/>
        <end position="344"/>
    </location>
</feature>
<organism evidence="4 5">
    <name type="scientific">Theileria orientalis</name>
    <dbReference type="NCBI Taxonomy" id="68886"/>
    <lineage>
        <taxon>Eukaryota</taxon>
        <taxon>Sar</taxon>
        <taxon>Alveolata</taxon>
        <taxon>Apicomplexa</taxon>
        <taxon>Aconoidasida</taxon>
        <taxon>Piroplasmida</taxon>
        <taxon>Theileriidae</taxon>
        <taxon>Theileria</taxon>
    </lineage>
</organism>
<dbReference type="EC" id="3.4.11.18" evidence="4"/>
<dbReference type="GO" id="GO:0004239">
    <property type="term" value="F:initiator methionyl aminopeptidase activity"/>
    <property type="evidence" value="ECO:0007669"/>
    <property type="project" value="UniProtKB-EC"/>
</dbReference>
<keyword evidence="1" id="KW-0175">Coiled coil</keyword>
<keyword evidence="4" id="KW-0378">Hydrolase</keyword>
<reference evidence="4" key="1">
    <citation type="submission" date="2022-07" db="EMBL/GenBank/DDBJ databases">
        <title>Evaluation of T. orientalis genome assembly methods using nanopore sequencing and analysis of variation between genomes.</title>
        <authorList>
            <person name="Yam J."/>
            <person name="Micallef M.L."/>
            <person name="Liu M."/>
            <person name="Djordjevic S.P."/>
            <person name="Bogema D.R."/>
            <person name="Jenkins C."/>
        </authorList>
    </citation>
    <scope>NUCLEOTIDE SEQUENCE</scope>
    <source>
        <strain evidence="4">Goon Nure</strain>
    </source>
</reference>
<dbReference type="Proteomes" id="UP000244811">
    <property type="component" value="Chromosome 4"/>
</dbReference>
<gene>
    <name evidence="4" type="ORF">MACK_002487</name>
</gene>
<name>A0A976MEU1_THEOR</name>
<dbReference type="EMBL" id="CP056072">
    <property type="protein sequence ID" value="UKK02395.2"/>
    <property type="molecule type" value="Genomic_DNA"/>
</dbReference>
<keyword evidence="4" id="KW-0031">Aminopeptidase</keyword>
<feature type="coiled-coil region" evidence="1">
    <location>
        <begin position="285"/>
        <end position="312"/>
    </location>
</feature>
<feature type="domain" description="RecQ mediated genome instability protein 1 OB-fold" evidence="3">
    <location>
        <begin position="40"/>
        <end position="161"/>
    </location>
</feature>
<dbReference type="InterPro" id="IPR042470">
    <property type="entry name" value="RMI1_N_C_sf"/>
</dbReference>
<keyword evidence="4" id="KW-0645">Protease</keyword>
<dbReference type="Gene3D" id="2.40.50.770">
    <property type="entry name" value="RecQ-mediated genome instability protein Rmi1, C-terminal domain"/>
    <property type="match status" value="1"/>
</dbReference>
<dbReference type="AlphaFoldDB" id="A0A976MEU1"/>
<evidence type="ECO:0000313" key="5">
    <source>
        <dbReference type="Proteomes" id="UP000244811"/>
    </source>
</evidence>
<feature type="compositionally biased region" description="Low complexity" evidence="2">
    <location>
        <begin position="316"/>
        <end position="338"/>
    </location>
</feature>
<proteinExistence type="predicted"/>
<evidence type="ECO:0000259" key="3">
    <source>
        <dbReference type="Pfam" id="PF08585"/>
    </source>
</evidence>
<protein>
    <submittedName>
        <fullName evidence="4">Methionyl aminopeptidase</fullName>
        <ecNumber evidence="4">3.4.11.18</ecNumber>
    </submittedName>
</protein>
<dbReference type="InterPro" id="IPR013894">
    <property type="entry name" value="RMI1_OB"/>
</dbReference>
<accession>A0A976MEU1</accession>
<evidence type="ECO:0000313" key="4">
    <source>
        <dbReference type="EMBL" id="UKK02395.2"/>
    </source>
</evidence>
<dbReference type="Pfam" id="PF08585">
    <property type="entry name" value="RMI1_N_C"/>
    <property type="match status" value="1"/>
</dbReference>
<sequence>MEEKEEKIDINGKKKEIKINNKEFTLILKEDWSKKKEKIKIEGISGDINVYQIIDCINISIPKYRIEKLEDEDEEQEEEEVVKISRKSGRIPRTPRMLKLLLYDGKKTQIAYEYEPIGALDSFYDIICNKMSRCCAKIALYNKPVVKRNTLWITNSNVKLLFEGYSCNLYELEQEDEEGEDYIIIDSDNEENIQLETGRVEIDISPEILELANTFLDKEYLDDEEIMEDEYGVNSMSDEDNFGDIDMGSIPSEEDNEVIISSESDYTEHLIDENIEEDKIVPITLTIESNRNEESEKEVNRINEDIVNETKNEIITVSSGDGTSSTSKDSDNSSSGDVSNEKEQKNEENWKWIVKNVDGIEGMGEQFIKFLSTYQYKDVVNSEIIPDLRDYFHRKCNYLDHSYLCYIKKNNMENNNESFVKYCKTRFEEPIKKYGEVNMENFCKLLNFSSKLEFTDWEFKGEYKDYRYGFLNHTSKLMVEDNNEVSGLLKKILERMDIEDYENMWIGIVDDCLNCYFCIFSTEMFPEIKKKEEELSTSLDLNDITGFFLTEDVIMDEVKDEINMVKILRAHLKELPGNETEERGKVVEGEFLQILEDYSF</sequence>
<evidence type="ECO:0000256" key="2">
    <source>
        <dbReference type="SAM" id="MobiDB-lite"/>
    </source>
</evidence>
<evidence type="ECO:0000256" key="1">
    <source>
        <dbReference type="SAM" id="Coils"/>
    </source>
</evidence>